<dbReference type="RefSeq" id="WP_158902818.1">
    <property type="nucleotide sequence ID" value="NZ_CP035733.1"/>
</dbReference>
<feature type="transmembrane region" description="Helical" evidence="1">
    <location>
        <begin position="65"/>
        <end position="88"/>
    </location>
</feature>
<feature type="transmembrane region" description="Helical" evidence="1">
    <location>
        <begin position="38"/>
        <end position="59"/>
    </location>
</feature>
<dbReference type="KEGG" id="slaa:EUU25_16125"/>
<accession>A0A6I6LD73</accession>
<feature type="transmembrane region" description="Helical" evidence="1">
    <location>
        <begin position="100"/>
        <end position="120"/>
    </location>
</feature>
<evidence type="ECO:0000313" key="3">
    <source>
        <dbReference type="Proteomes" id="UP000428803"/>
    </source>
</evidence>
<feature type="transmembrane region" description="Helical" evidence="1">
    <location>
        <begin position="6"/>
        <end position="26"/>
    </location>
</feature>
<dbReference type="OrthoDB" id="9858652at2"/>
<keyword evidence="3" id="KW-1185">Reference proteome</keyword>
<keyword evidence="1" id="KW-0812">Transmembrane</keyword>
<evidence type="ECO:0000313" key="2">
    <source>
        <dbReference type="EMBL" id="QGY82007.1"/>
    </source>
</evidence>
<keyword evidence="1" id="KW-1133">Transmembrane helix</keyword>
<dbReference type="EMBL" id="CP035733">
    <property type="protein sequence ID" value="QGY82007.1"/>
    <property type="molecule type" value="Genomic_DNA"/>
</dbReference>
<reference evidence="3" key="1">
    <citation type="submission" date="2019-01" db="EMBL/GenBank/DDBJ databases">
        <title>Sphingorhabdus lacus sp.nov., isolated from an oligotrophic freshwater lake.</title>
        <authorList>
            <person name="Park M."/>
        </authorList>
    </citation>
    <scope>NUCLEOTIDE SEQUENCE [LARGE SCALE GENOMIC DNA]</scope>
    <source>
        <strain evidence="3">IMCC1753</strain>
    </source>
</reference>
<gene>
    <name evidence="2" type="ORF">EUU25_16125</name>
</gene>
<sequence length="123" mass="13780">MPLNYVLIAGAALNGYGAVNLFISSLRGMHRVSGPDDYWQLRLFVSGTALTFGLFYLYLFFKPEFVWPFLIFGAALKSWACVLSLALYKAEKLSRKAMAEFGLSNGLVAGLFWLYLWYGFPAA</sequence>
<dbReference type="Proteomes" id="UP000428803">
    <property type="component" value="Chromosome"/>
</dbReference>
<keyword evidence="1" id="KW-0472">Membrane</keyword>
<organism evidence="2 3">
    <name type="scientific">Sphingorhabdus lacus</name>
    <dbReference type="NCBI Taxonomy" id="392610"/>
    <lineage>
        <taxon>Bacteria</taxon>
        <taxon>Pseudomonadati</taxon>
        <taxon>Pseudomonadota</taxon>
        <taxon>Alphaproteobacteria</taxon>
        <taxon>Sphingomonadales</taxon>
        <taxon>Sphingomonadaceae</taxon>
        <taxon>Sphingorhabdus</taxon>
    </lineage>
</organism>
<dbReference type="AlphaFoldDB" id="A0A6I6LD73"/>
<evidence type="ECO:0000256" key="1">
    <source>
        <dbReference type="SAM" id="Phobius"/>
    </source>
</evidence>
<protein>
    <submittedName>
        <fullName evidence="2">Uncharacterized protein</fullName>
    </submittedName>
</protein>
<name>A0A6I6LD73_9SPHN</name>
<proteinExistence type="predicted"/>